<dbReference type="InterPro" id="IPR003054">
    <property type="entry name" value="Keratin_II"/>
</dbReference>
<dbReference type="PRINTS" id="PR01276">
    <property type="entry name" value="TYPE2KERATIN"/>
</dbReference>
<dbReference type="PROSITE" id="PS51842">
    <property type="entry name" value="IF_ROD_2"/>
    <property type="match status" value="1"/>
</dbReference>
<dbReference type="FunFam" id="1.20.5.500:FF:000001">
    <property type="entry name" value="Type II keratin 23"/>
    <property type="match status" value="1"/>
</dbReference>
<dbReference type="GO" id="GO:0005615">
    <property type="term" value="C:extracellular space"/>
    <property type="evidence" value="ECO:0007669"/>
    <property type="project" value="TreeGrafter"/>
</dbReference>
<accession>A0A444U143</accession>
<evidence type="ECO:0000256" key="5">
    <source>
        <dbReference type="SAM" id="Coils"/>
    </source>
</evidence>
<dbReference type="Proteomes" id="UP000289886">
    <property type="component" value="Unassembled WGS sequence"/>
</dbReference>
<dbReference type="PANTHER" id="PTHR45616:SF70">
    <property type="entry name" value="IF ROD DOMAIN-CONTAINING PROTEIN"/>
    <property type="match status" value="1"/>
</dbReference>
<feature type="coiled-coil region" evidence="5">
    <location>
        <begin position="82"/>
        <end position="228"/>
    </location>
</feature>
<comment type="caution">
    <text evidence="8">The sequence shown here is derived from an EMBL/GenBank/DDBJ whole genome shotgun (WGS) entry which is preliminary data.</text>
</comment>
<dbReference type="Gene3D" id="1.20.5.170">
    <property type="match status" value="1"/>
</dbReference>
<dbReference type="EMBL" id="SCEB01215566">
    <property type="protein sequence ID" value="RXM28907.1"/>
    <property type="molecule type" value="Genomic_DNA"/>
</dbReference>
<dbReference type="GO" id="GO:0045095">
    <property type="term" value="C:keratin filament"/>
    <property type="evidence" value="ECO:0007669"/>
    <property type="project" value="InterPro"/>
</dbReference>
<dbReference type="Gene3D" id="1.20.5.1160">
    <property type="entry name" value="Vasodilator-stimulated phosphoprotein"/>
    <property type="match status" value="1"/>
</dbReference>
<evidence type="ECO:0000259" key="7">
    <source>
        <dbReference type="PROSITE" id="PS51842"/>
    </source>
</evidence>
<proteinExistence type="inferred from homology"/>
<feature type="domain" description="IF rod" evidence="7">
    <location>
        <begin position="78"/>
        <end position="389"/>
    </location>
</feature>
<dbReference type="AlphaFoldDB" id="A0A444U143"/>
<evidence type="ECO:0000256" key="1">
    <source>
        <dbReference type="ARBA" id="ARBA00022754"/>
    </source>
</evidence>
<feature type="region of interest" description="Disordered" evidence="6">
    <location>
        <begin position="1"/>
        <end position="24"/>
    </location>
</feature>
<dbReference type="SUPFAM" id="SSF64593">
    <property type="entry name" value="Intermediate filament protein, coiled coil region"/>
    <property type="match status" value="3"/>
</dbReference>
<comment type="similarity">
    <text evidence="3 4">Belongs to the intermediate filament family.</text>
</comment>
<sequence>MAYNRNSGARTFSSRSYSSPGNKMSVSRVNSAYFPGNRTGPSGISASWATPVSSAGILLSNPPNTEIDPRFHQIKTQEKEEIKGLNNKFADFINKVRHLEQQNKVLETRLKIMLEKGDYKSNIDQIVAAFGNNLTSQRDRLSNDRDKLEKELARTKALVEDNKNKFEDEINRRTQLENEFVLSKKDVDEGYLQKVDLENTVESLMDELAFLKQLYDEEIRELQSQINNTAVTVEMDNNRGLDMKQIVEEVKMQYEGIAVRGRDEAEQWYKNKVDDMAAEAGKYNQDLKGVKNEIAEMMRLIQRLNSEAEGLKNRRANLEMAIGEAEERGQLAVSDAKNRVSELEAALKSAKQAMAKQVREYQDLMNLKLALEIEIATYRKLLEGEESRLGTHQQGGPRQDSQLSAIDQLDGLVQSRSLDLSRAAPPKKAVLIKTIETRNGQVISESSHFSED</sequence>
<keyword evidence="2 5" id="KW-0175">Coiled coil</keyword>
<dbReference type="SMART" id="SM01391">
    <property type="entry name" value="Filament"/>
    <property type="match status" value="1"/>
</dbReference>
<evidence type="ECO:0000256" key="2">
    <source>
        <dbReference type="ARBA" id="ARBA00023054"/>
    </source>
</evidence>
<keyword evidence="1 4" id="KW-0403">Intermediate filament</keyword>
<reference evidence="8 9" key="1">
    <citation type="submission" date="2019-01" db="EMBL/GenBank/DDBJ databases">
        <title>Draft Genome and Complete Hox-Cluster Characterization of the Sterlet Sturgeon (Acipenser ruthenus).</title>
        <authorList>
            <person name="Wei Q."/>
        </authorList>
    </citation>
    <scope>NUCLEOTIDE SEQUENCE [LARGE SCALE GENOMIC DNA]</scope>
    <source>
        <strain evidence="8">WHYD16114868_AA</strain>
        <tissue evidence="8">Blood</tissue>
    </source>
</reference>
<dbReference type="PANTHER" id="PTHR45616">
    <property type="entry name" value="GATA-TYPE DOMAIN-CONTAINING PROTEIN"/>
    <property type="match status" value="1"/>
</dbReference>
<evidence type="ECO:0000256" key="6">
    <source>
        <dbReference type="SAM" id="MobiDB-lite"/>
    </source>
</evidence>
<dbReference type="InterPro" id="IPR039008">
    <property type="entry name" value="IF_rod_dom"/>
</dbReference>
<evidence type="ECO:0000313" key="9">
    <source>
        <dbReference type="Proteomes" id="UP000289886"/>
    </source>
</evidence>
<organism evidence="8 9">
    <name type="scientific">Acipenser ruthenus</name>
    <name type="common">Sterlet sturgeon</name>
    <dbReference type="NCBI Taxonomy" id="7906"/>
    <lineage>
        <taxon>Eukaryota</taxon>
        <taxon>Metazoa</taxon>
        <taxon>Chordata</taxon>
        <taxon>Craniata</taxon>
        <taxon>Vertebrata</taxon>
        <taxon>Euteleostomi</taxon>
        <taxon>Actinopterygii</taxon>
        <taxon>Chondrostei</taxon>
        <taxon>Acipenseriformes</taxon>
        <taxon>Acipenseridae</taxon>
        <taxon>Acipenser</taxon>
    </lineage>
</organism>
<dbReference type="FunFam" id="1.20.5.1160:FF:000001">
    <property type="entry name" value="Keratin type II"/>
    <property type="match status" value="1"/>
</dbReference>
<dbReference type="GO" id="GO:0030280">
    <property type="term" value="F:structural constituent of skin epidermis"/>
    <property type="evidence" value="ECO:0007669"/>
    <property type="project" value="TreeGrafter"/>
</dbReference>
<dbReference type="Pfam" id="PF00038">
    <property type="entry name" value="Filament"/>
    <property type="match status" value="1"/>
</dbReference>
<evidence type="ECO:0000256" key="4">
    <source>
        <dbReference type="RuleBase" id="RU000685"/>
    </source>
</evidence>
<dbReference type="GO" id="GO:0045109">
    <property type="term" value="P:intermediate filament organization"/>
    <property type="evidence" value="ECO:0007669"/>
    <property type="project" value="TreeGrafter"/>
</dbReference>
<dbReference type="PROSITE" id="PS00226">
    <property type="entry name" value="IF_ROD_1"/>
    <property type="match status" value="1"/>
</dbReference>
<dbReference type="InterPro" id="IPR018039">
    <property type="entry name" value="IF_conserved"/>
</dbReference>
<feature type="coiled-coil region" evidence="5">
    <location>
        <begin position="273"/>
        <end position="367"/>
    </location>
</feature>
<evidence type="ECO:0000256" key="3">
    <source>
        <dbReference type="ARBA" id="ARBA00061646"/>
    </source>
</evidence>
<protein>
    <submittedName>
        <fullName evidence="8">Keratin, type II cytoskeletal 8</fullName>
    </submittedName>
</protein>
<dbReference type="GO" id="GO:0031424">
    <property type="term" value="P:keratinization"/>
    <property type="evidence" value="ECO:0007669"/>
    <property type="project" value="TreeGrafter"/>
</dbReference>
<gene>
    <name evidence="8" type="ORF">EOD39_9317</name>
</gene>
<keyword evidence="9" id="KW-1185">Reference proteome</keyword>
<evidence type="ECO:0000313" key="8">
    <source>
        <dbReference type="EMBL" id="RXM28907.1"/>
    </source>
</evidence>
<dbReference type="Gene3D" id="1.20.5.500">
    <property type="entry name" value="Single helix bin"/>
    <property type="match status" value="1"/>
</dbReference>
<dbReference type="FunFam" id="1.20.5.170:FF:000004">
    <property type="entry name" value="Keratin, type II cytoskeletal 5"/>
    <property type="match status" value="1"/>
</dbReference>
<name>A0A444U143_ACIRT</name>